<protein>
    <submittedName>
        <fullName evidence="1">Uncharacterized protein</fullName>
    </submittedName>
</protein>
<dbReference type="Proteomes" id="UP001518872">
    <property type="component" value="Unassembled WGS sequence"/>
</dbReference>
<name>A0ABS2IKS6_9ACTN</name>
<proteinExistence type="predicted"/>
<sequence>MTRRTALLLWSSIVPPASVMVGAGLRRRSFLPAPLCPRGGDGNWWD</sequence>
<keyword evidence="2" id="KW-1185">Reference proteome</keyword>
<evidence type="ECO:0000313" key="2">
    <source>
        <dbReference type="Proteomes" id="UP001518872"/>
    </source>
</evidence>
<reference evidence="1 2" key="1">
    <citation type="submission" date="2021-02" db="EMBL/GenBank/DDBJ databases">
        <authorList>
            <person name="Ra J.-S."/>
        </authorList>
    </citation>
    <scope>NUCLEOTIDE SEQUENCE [LARGE SCALE GENOMIC DNA]</scope>
    <source>
        <strain evidence="1 2">MMS20-R1-14</strain>
    </source>
</reference>
<dbReference type="EMBL" id="JAFEUC010000001">
    <property type="protein sequence ID" value="MBM7074952.1"/>
    <property type="molecule type" value="Genomic_DNA"/>
</dbReference>
<comment type="caution">
    <text evidence="1">The sequence shown here is derived from an EMBL/GenBank/DDBJ whole genome shotgun (WGS) entry which is preliminary data.</text>
</comment>
<evidence type="ECO:0000313" key="1">
    <source>
        <dbReference type="EMBL" id="MBM7074952.1"/>
    </source>
</evidence>
<gene>
    <name evidence="1" type="ORF">JQX11_01100</name>
</gene>
<organism evidence="1 2">
    <name type="scientific">Micromonospora humida</name>
    <dbReference type="NCBI Taxonomy" id="2809018"/>
    <lineage>
        <taxon>Bacteria</taxon>
        <taxon>Bacillati</taxon>
        <taxon>Actinomycetota</taxon>
        <taxon>Actinomycetes</taxon>
        <taxon>Micromonosporales</taxon>
        <taxon>Micromonosporaceae</taxon>
        <taxon>Micromonospora</taxon>
    </lineage>
</organism>
<dbReference type="RefSeq" id="WP_204923625.1">
    <property type="nucleotide sequence ID" value="NZ_JAFEUC010000001.1"/>
</dbReference>
<accession>A0ABS2IKS6</accession>